<accession>A0A3P2A4Z9</accession>
<comment type="caution">
    <text evidence="1">The sequence shown here is derived from an EMBL/GenBank/DDBJ whole genome shotgun (WGS) entry which is preliminary data.</text>
</comment>
<protein>
    <submittedName>
        <fullName evidence="1">Uncharacterized protein</fullName>
    </submittedName>
</protein>
<sequence length="82" mass="9511">MDLESAKSQFVRLWEIQNQLLLNDIDSEIRHAVSCGKRECQVYVGDVTTSMHDVLAYYERKGFKCELKADQKIMTIRGWALS</sequence>
<organism evidence="1 2">
    <name type="scientific">Conchiformibius steedae</name>
    <dbReference type="NCBI Taxonomy" id="153493"/>
    <lineage>
        <taxon>Bacteria</taxon>
        <taxon>Pseudomonadati</taxon>
        <taxon>Pseudomonadota</taxon>
        <taxon>Betaproteobacteria</taxon>
        <taxon>Neisseriales</taxon>
        <taxon>Neisseriaceae</taxon>
        <taxon>Conchiformibius</taxon>
    </lineage>
</organism>
<dbReference type="RefSeq" id="WP_027022432.1">
    <property type="nucleotide sequence ID" value="NZ_CAMIGD010000213.1"/>
</dbReference>
<keyword evidence="2" id="KW-1185">Reference proteome</keyword>
<dbReference type="AlphaFoldDB" id="A0A3P2A4Z9"/>
<evidence type="ECO:0000313" key="2">
    <source>
        <dbReference type="Proteomes" id="UP000269923"/>
    </source>
</evidence>
<dbReference type="OrthoDB" id="8611895at2"/>
<reference evidence="1 2" key="1">
    <citation type="submission" date="2018-11" db="EMBL/GenBank/DDBJ databases">
        <title>Genomes From Bacteria Associated with the Canine Oral Cavity: a Test Case for Automated Genome-Based Taxonomic Assignment.</title>
        <authorList>
            <person name="Coil D.A."/>
            <person name="Jospin G."/>
            <person name="Darling A.E."/>
            <person name="Wallis C."/>
            <person name="Davis I.J."/>
            <person name="Harris S."/>
            <person name="Eisen J.A."/>
            <person name="Holcombe L.J."/>
            <person name="O'Flynn C."/>
        </authorList>
    </citation>
    <scope>NUCLEOTIDE SEQUENCE [LARGE SCALE GENOMIC DNA]</scope>
    <source>
        <strain evidence="1 2">COT-280</strain>
    </source>
</reference>
<dbReference type="EMBL" id="RQYC01000019">
    <property type="protein sequence ID" value="RRD89300.1"/>
    <property type="molecule type" value="Genomic_DNA"/>
</dbReference>
<dbReference type="Proteomes" id="UP000269923">
    <property type="component" value="Unassembled WGS sequence"/>
</dbReference>
<gene>
    <name evidence="1" type="ORF">EII21_09375</name>
</gene>
<name>A0A3P2A4Z9_9NEIS</name>
<evidence type="ECO:0000313" key="1">
    <source>
        <dbReference type="EMBL" id="RRD89300.1"/>
    </source>
</evidence>
<proteinExistence type="predicted"/>